<dbReference type="PANTHER" id="PTHR43798:SF6">
    <property type="entry name" value="HYDROLASE, PUTATIVE (AFU_ORTHOLOGUE AFUA_4G13070)-RELATED"/>
    <property type="match status" value="1"/>
</dbReference>
<reference evidence="2 3" key="1">
    <citation type="journal article" date="2023" name="G3 (Bethesda)">
        <title>A chromosome-level genome assembly of Zasmidium syzygii isolated from banana leaves.</title>
        <authorList>
            <person name="van Westerhoven A.C."/>
            <person name="Mehrabi R."/>
            <person name="Talebi R."/>
            <person name="Steentjes M.B.F."/>
            <person name="Corcolon B."/>
            <person name="Chong P.A."/>
            <person name="Kema G.H.J."/>
            <person name="Seidl M.F."/>
        </authorList>
    </citation>
    <scope>NUCLEOTIDE SEQUENCE [LARGE SCALE GENOMIC DNA]</scope>
    <source>
        <strain evidence="2 3">P124</strain>
    </source>
</reference>
<comment type="caution">
    <text evidence="2">The sequence shown here is derived from an EMBL/GenBank/DDBJ whole genome shotgun (WGS) entry which is preliminary data.</text>
</comment>
<organism evidence="2 3">
    <name type="scientific">Zasmidium cellare</name>
    <name type="common">Wine cellar mold</name>
    <name type="synonym">Racodium cellare</name>
    <dbReference type="NCBI Taxonomy" id="395010"/>
    <lineage>
        <taxon>Eukaryota</taxon>
        <taxon>Fungi</taxon>
        <taxon>Dikarya</taxon>
        <taxon>Ascomycota</taxon>
        <taxon>Pezizomycotina</taxon>
        <taxon>Dothideomycetes</taxon>
        <taxon>Dothideomycetidae</taxon>
        <taxon>Mycosphaerellales</taxon>
        <taxon>Mycosphaerellaceae</taxon>
        <taxon>Zasmidium</taxon>
    </lineage>
</organism>
<dbReference type="Proteomes" id="UP001305779">
    <property type="component" value="Unassembled WGS sequence"/>
</dbReference>
<dbReference type="InterPro" id="IPR000073">
    <property type="entry name" value="AB_hydrolase_1"/>
</dbReference>
<evidence type="ECO:0000313" key="3">
    <source>
        <dbReference type="Proteomes" id="UP001305779"/>
    </source>
</evidence>
<protein>
    <recommendedName>
        <fullName evidence="1">AB hydrolase-1 domain-containing protein</fullName>
    </recommendedName>
</protein>
<dbReference type="Gene3D" id="3.40.50.1820">
    <property type="entry name" value="alpha/beta hydrolase"/>
    <property type="match status" value="1"/>
</dbReference>
<sequence length="280" mass="30797">MADSHALAAQIEGQGLPVLVIHGWEISGAVEAHDLEPIFDNLNGYRRVYVDLPGMGKTPANGIKSLGDIFIQLSAFVEKHILPSRFVVTGSSCGAYFARAIAYKYAEVVDGLLLRVPLVEPENSKRDLDDFTPAIGDEKLLASLGDAEVEKLGDVPVQTSEYIDVFRRRLVDIVLPAVEASDSAVLGAIRNDPNLYRLSVGMHSTETPFLKPTLILTGRQDSVVGYRDSWPLLKAYPRASYVALDRADHGLPVDKHETNLFRALVANWLQRVEEARRHAG</sequence>
<gene>
    <name evidence="2" type="ORF">PRZ48_014083</name>
</gene>
<dbReference type="InterPro" id="IPR029058">
    <property type="entry name" value="AB_hydrolase_fold"/>
</dbReference>
<feature type="domain" description="AB hydrolase-1" evidence="1">
    <location>
        <begin position="18"/>
        <end position="254"/>
    </location>
</feature>
<dbReference type="SUPFAM" id="SSF53474">
    <property type="entry name" value="alpha/beta-Hydrolases"/>
    <property type="match status" value="1"/>
</dbReference>
<dbReference type="EMBL" id="JAXOVC010000013">
    <property type="protein sequence ID" value="KAK4494727.1"/>
    <property type="molecule type" value="Genomic_DNA"/>
</dbReference>
<name>A0ABR0DZX5_ZASCE</name>
<dbReference type="PANTHER" id="PTHR43798">
    <property type="entry name" value="MONOACYLGLYCEROL LIPASE"/>
    <property type="match status" value="1"/>
</dbReference>
<dbReference type="PRINTS" id="PR00111">
    <property type="entry name" value="ABHYDROLASE"/>
</dbReference>
<accession>A0ABR0DZX5</accession>
<keyword evidence="3" id="KW-1185">Reference proteome</keyword>
<evidence type="ECO:0000259" key="1">
    <source>
        <dbReference type="Pfam" id="PF12697"/>
    </source>
</evidence>
<proteinExistence type="predicted"/>
<evidence type="ECO:0000313" key="2">
    <source>
        <dbReference type="EMBL" id="KAK4494727.1"/>
    </source>
</evidence>
<dbReference type="InterPro" id="IPR050266">
    <property type="entry name" value="AB_hydrolase_sf"/>
</dbReference>
<dbReference type="Pfam" id="PF12697">
    <property type="entry name" value="Abhydrolase_6"/>
    <property type="match status" value="1"/>
</dbReference>